<dbReference type="Proteomes" id="UP000887576">
    <property type="component" value="Unplaced"/>
</dbReference>
<evidence type="ECO:0000313" key="2">
    <source>
        <dbReference type="WBParaSite" id="JU765_v2.g10333.t1"/>
    </source>
</evidence>
<protein>
    <submittedName>
        <fullName evidence="2">Uncharacterized protein</fullName>
    </submittedName>
</protein>
<dbReference type="WBParaSite" id="JU765_v2.g10333.t1">
    <property type="protein sequence ID" value="JU765_v2.g10333.t1"/>
    <property type="gene ID" value="JU765_v2.g10333"/>
</dbReference>
<reference evidence="2" key="1">
    <citation type="submission" date="2022-11" db="UniProtKB">
        <authorList>
            <consortium name="WormBaseParasite"/>
        </authorList>
    </citation>
    <scope>IDENTIFICATION</scope>
</reference>
<name>A0AC34PVA5_9BILA</name>
<accession>A0AC34PVA5</accession>
<proteinExistence type="predicted"/>
<sequence length="412" mass="47226">MLSQVLTAIFIFGLSSSNAKLNFCDYGPILTHVLDIDHPLPLITIMIVDEKWLDSPQILNSINQLECMFFADEFNSYTKIAVFHDSTKKPRILAKDLFKAKWLRNSHKPATKNSHKPATKLVDSGSGSNFYCETFIEIMTKFENVFEHNFFMNAAKNFVYFTNHIPDNDLLIHCRDAYNKFIEDGYSNMIGTFLYFLQPGNFSIIPVNISSPKVQDDPRFFFGHVFSLKSVENPRNYLNHWMIQQFSKKMLAEASIFAKIYGNYKNDQRFLRLNEAVFKNVTSINLIDPSREMTIRFIEGVIMIGLIITLILFTLCLLVCTAASGVAVDEQLALRLQLLRIEQLTSAEQNLQQSNDQNHENDEGEHHQQNSPNQKLQTSLQTSTVSSVENQTFVTDSTQSSLMDFPDDYTDE</sequence>
<organism evidence="1 2">
    <name type="scientific">Panagrolaimus sp. JU765</name>
    <dbReference type="NCBI Taxonomy" id="591449"/>
    <lineage>
        <taxon>Eukaryota</taxon>
        <taxon>Metazoa</taxon>
        <taxon>Ecdysozoa</taxon>
        <taxon>Nematoda</taxon>
        <taxon>Chromadorea</taxon>
        <taxon>Rhabditida</taxon>
        <taxon>Tylenchina</taxon>
        <taxon>Panagrolaimomorpha</taxon>
        <taxon>Panagrolaimoidea</taxon>
        <taxon>Panagrolaimidae</taxon>
        <taxon>Panagrolaimus</taxon>
    </lineage>
</organism>
<evidence type="ECO:0000313" key="1">
    <source>
        <dbReference type="Proteomes" id="UP000887576"/>
    </source>
</evidence>